<evidence type="ECO:0000313" key="16">
    <source>
        <dbReference type="Proteomes" id="UP001108027"/>
    </source>
</evidence>
<dbReference type="InterPro" id="IPR036615">
    <property type="entry name" value="Mur_ligase_C_dom_sf"/>
</dbReference>
<comment type="caution">
    <text evidence="10">Lacks conserved residue(s) required for the propagation of feature annotation.</text>
</comment>
<dbReference type="InterPro" id="IPR051046">
    <property type="entry name" value="MurCDEF_CellWall_CoF430Synth"/>
</dbReference>
<reference evidence="15" key="1">
    <citation type="submission" date="2021-10" db="EMBL/GenBank/DDBJ databases">
        <title>The diversity and Nitrogen Metabolism of Culturable Nitrate-Utilizing Bacteria Within the Oxygen Minimum Zone of the Changjiang (Yangtze River)Estuary.</title>
        <authorList>
            <person name="Zhang D."/>
            <person name="Zheng J."/>
            <person name="Liu S."/>
            <person name="He W."/>
        </authorList>
    </citation>
    <scope>NUCLEOTIDE SEQUENCE</scope>
    <source>
        <strain evidence="15">FXH-223</strain>
    </source>
</reference>
<dbReference type="InterPro" id="IPR036565">
    <property type="entry name" value="Mur-like_cat_sf"/>
</dbReference>
<keyword evidence="3 10" id="KW-0132">Cell division</keyword>
<keyword evidence="4 10" id="KW-0547">Nucleotide-binding</keyword>
<evidence type="ECO:0000256" key="7">
    <source>
        <dbReference type="ARBA" id="ARBA00022984"/>
    </source>
</evidence>
<dbReference type="GO" id="GO:0071555">
    <property type="term" value="P:cell wall organization"/>
    <property type="evidence" value="ECO:0007669"/>
    <property type="project" value="UniProtKB-KW"/>
</dbReference>
<dbReference type="PANTHER" id="PTHR43024:SF1">
    <property type="entry name" value="UDP-N-ACETYLMURAMOYL-TRIPEPTIDE--D-ALANYL-D-ALANINE LIGASE"/>
    <property type="match status" value="1"/>
</dbReference>
<keyword evidence="6 10" id="KW-0133">Cell shape</keyword>
<comment type="function">
    <text evidence="10 11">Involved in cell wall formation. Catalyzes the final step in the synthesis of UDP-N-acetylmuramoyl-pentapeptide, the precursor of murein.</text>
</comment>
<evidence type="ECO:0000256" key="9">
    <source>
        <dbReference type="ARBA" id="ARBA00023316"/>
    </source>
</evidence>
<comment type="subcellular location">
    <subcellularLocation>
        <location evidence="10 11">Cytoplasm</location>
    </subcellularLocation>
</comment>
<dbReference type="Pfam" id="PF02875">
    <property type="entry name" value="Mur_ligase_C"/>
    <property type="match status" value="1"/>
</dbReference>
<dbReference type="Proteomes" id="UP001108027">
    <property type="component" value="Unassembled WGS sequence"/>
</dbReference>
<dbReference type="GO" id="GO:0005737">
    <property type="term" value="C:cytoplasm"/>
    <property type="evidence" value="ECO:0007669"/>
    <property type="project" value="UniProtKB-SubCell"/>
</dbReference>
<evidence type="ECO:0000256" key="10">
    <source>
        <dbReference type="HAMAP-Rule" id="MF_02019"/>
    </source>
</evidence>
<comment type="pathway">
    <text evidence="10 11">Cell wall biogenesis; peptidoglycan biosynthesis.</text>
</comment>
<comment type="catalytic activity">
    <reaction evidence="10 11">
        <text>D-alanyl-D-alanine + UDP-N-acetyl-alpha-D-muramoyl-L-alanyl-gamma-D-glutamyl-meso-2,6-diaminopimelate + ATP = UDP-N-acetyl-alpha-D-muramoyl-L-alanyl-gamma-D-glutamyl-meso-2,6-diaminopimeloyl-D-alanyl-D-alanine + ADP + phosphate + H(+)</text>
        <dbReference type="Rhea" id="RHEA:28374"/>
        <dbReference type="ChEBI" id="CHEBI:15378"/>
        <dbReference type="ChEBI" id="CHEBI:30616"/>
        <dbReference type="ChEBI" id="CHEBI:43474"/>
        <dbReference type="ChEBI" id="CHEBI:57822"/>
        <dbReference type="ChEBI" id="CHEBI:61386"/>
        <dbReference type="ChEBI" id="CHEBI:83905"/>
        <dbReference type="ChEBI" id="CHEBI:456216"/>
        <dbReference type="EC" id="6.3.2.10"/>
    </reaction>
</comment>
<evidence type="ECO:0000256" key="4">
    <source>
        <dbReference type="ARBA" id="ARBA00022741"/>
    </source>
</evidence>
<feature type="domain" description="Mur ligase central" evidence="14">
    <location>
        <begin position="103"/>
        <end position="290"/>
    </location>
</feature>
<dbReference type="PANTHER" id="PTHR43024">
    <property type="entry name" value="UDP-N-ACETYLMURAMOYL-TRIPEPTIDE--D-ALANYL-D-ALANINE LIGASE"/>
    <property type="match status" value="1"/>
</dbReference>
<dbReference type="Gene3D" id="3.40.1390.10">
    <property type="entry name" value="MurE/MurF, N-terminal domain"/>
    <property type="match status" value="1"/>
</dbReference>
<dbReference type="GO" id="GO:0005524">
    <property type="term" value="F:ATP binding"/>
    <property type="evidence" value="ECO:0007669"/>
    <property type="project" value="UniProtKB-UniRule"/>
</dbReference>
<dbReference type="GO" id="GO:0008360">
    <property type="term" value="P:regulation of cell shape"/>
    <property type="evidence" value="ECO:0007669"/>
    <property type="project" value="UniProtKB-KW"/>
</dbReference>
<accession>A0A9Q3UJK8</accession>
<dbReference type="GO" id="GO:0009252">
    <property type="term" value="P:peptidoglycan biosynthetic process"/>
    <property type="evidence" value="ECO:0007669"/>
    <property type="project" value="UniProtKB-UniRule"/>
</dbReference>
<keyword evidence="1 10" id="KW-0963">Cytoplasm</keyword>
<feature type="domain" description="Mur ligase C-terminal" evidence="13">
    <location>
        <begin position="312"/>
        <end position="429"/>
    </location>
</feature>
<comment type="similarity">
    <text evidence="10">Belongs to the MurCDEF family. MurF subfamily.</text>
</comment>
<dbReference type="InterPro" id="IPR000713">
    <property type="entry name" value="Mur_ligase_N"/>
</dbReference>
<evidence type="ECO:0000256" key="6">
    <source>
        <dbReference type="ARBA" id="ARBA00022960"/>
    </source>
</evidence>
<evidence type="ECO:0000256" key="11">
    <source>
        <dbReference type="RuleBase" id="RU004136"/>
    </source>
</evidence>
<evidence type="ECO:0000256" key="8">
    <source>
        <dbReference type="ARBA" id="ARBA00023306"/>
    </source>
</evidence>
<evidence type="ECO:0000256" key="3">
    <source>
        <dbReference type="ARBA" id="ARBA00022618"/>
    </source>
</evidence>
<dbReference type="InterPro" id="IPR013221">
    <property type="entry name" value="Mur_ligase_cen"/>
</dbReference>
<keyword evidence="2 10" id="KW-0436">Ligase</keyword>
<dbReference type="Pfam" id="PF08245">
    <property type="entry name" value="Mur_ligase_M"/>
    <property type="match status" value="1"/>
</dbReference>
<keyword evidence="16" id="KW-1185">Reference proteome</keyword>
<dbReference type="GO" id="GO:0051301">
    <property type="term" value="P:cell division"/>
    <property type="evidence" value="ECO:0007669"/>
    <property type="project" value="UniProtKB-KW"/>
</dbReference>
<evidence type="ECO:0000259" key="12">
    <source>
        <dbReference type="Pfam" id="PF01225"/>
    </source>
</evidence>
<dbReference type="Gene3D" id="3.40.1190.10">
    <property type="entry name" value="Mur-like, catalytic domain"/>
    <property type="match status" value="1"/>
</dbReference>
<dbReference type="InterPro" id="IPR035911">
    <property type="entry name" value="MurE/MurF_N"/>
</dbReference>
<dbReference type="NCBIfam" id="TIGR01143">
    <property type="entry name" value="murF"/>
    <property type="match status" value="1"/>
</dbReference>
<dbReference type="AlphaFoldDB" id="A0A9Q3UJK8"/>
<organism evidence="15 16">
    <name type="scientific">Alloalcanivorax marinus</name>
    <dbReference type="NCBI Taxonomy" id="1177169"/>
    <lineage>
        <taxon>Bacteria</taxon>
        <taxon>Pseudomonadati</taxon>
        <taxon>Pseudomonadota</taxon>
        <taxon>Gammaproteobacteria</taxon>
        <taxon>Oceanospirillales</taxon>
        <taxon>Alcanivoracaceae</taxon>
        <taxon>Alloalcanivorax</taxon>
    </lineage>
</organism>
<dbReference type="Pfam" id="PF01225">
    <property type="entry name" value="Mur_ligase"/>
    <property type="match status" value="1"/>
</dbReference>
<keyword evidence="5 10" id="KW-0067">ATP-binding</keyword>
<dbReference type="InterPro" id="IPR005863">
    <property type="entry name" value="UDP-N-AcMur_synth"/>
</dbReference>
<evidence type="ECO:0000256" key="1">
    <source>
        <dbReference type="ARBA" id="ARBA00022490"/>
    </source>
</evidence>
<feature type="domain" description="Mur ligase N-terminal catalytic" evidence="12">
    <location>
        <begin position="21"/>
        <end position="90"/>
    </location>
</feature>
<dbReference type="HAMAP" id="MF_02019">
    <property type="entry name" value="MurF"/>
    <property type="match status" value="1"/>
</dbReference>
<dbReference type="SUPFAM" id="SSF53623">
    <property type="entry name" value="MurD-like peptide ligases, catalytic domain"/>
    <property type="match status" value="1"/>
</dbReference>
<keyword evidence="7 10" id="KW-0573">Peptidoglycan synthesis</keyword>
<keyword evidence="8 10" id="KW-0131">Cell cycle</keyword>
<evidence type="ECO:0000256" key="5">
    <source>
        <dbReference type="ARBA" id="ARBA00022840"/>
    </source>
</evidence>
<dbReference type="Gene3D" id="3.90.190.20">
    <property type="entry name" value="Mur ligase, C-terminal domain"/>
    <property type="match status" value="1"/>
</dbReference>
<dbReference type="SUPFAM" id="SSF53244">
    <property type="entry name" value="MurD-like peptide ligases, peptide-binding domain"/>
    <property type="match status" value="1"/>
</dbReference>
<dbReference type="RefSeq" id="WP_228233454.1">
    <property type="nucleotide sequence ID" value="NZ_JAJGNA010000005.1"/>
</dbReference>
<dbReference type="EMBL" id="JAJGNA010000005">
    <property type="protein sequence ID" value="MCC4308157.1"/>
    <property type="molecule type" value="Genomic_DNA"/>
</dbReference>
<evidence type="ECO:0000313" key="15">
    <source>
        <dbReference type="EMBL" id="MCC4308157.1"/>
    </source>
</evidence>
<protein>
    <recommendedName>
        <fullName evidence="10 11">UDP-N-acetylmuramoyl-tripeptide--D-alanyl-D-alanine ligase</fullName>
        <ecNumber evidence="10 11">6.3.2.10</ecNumber>
    </recommendedName>
    <alternativeName>
        <fullName evidence="10">D-alanyl-D-alanine-adding enzyme</fullName>
    </alternativeName>
</protein>
<name>A0A9Q3UJK8_9GAMM</name>
<evidence type="ECO:0000259" key="13">
    <source>
        <dbReference type="Pfam" id="PF02875"/>
    </source>
</evidence>
<sequence length="448" mass="47269">MMRLSDIRDWTGGELRGDDLEISAVSTDTRALVDGSLFVALRGDRFDGHDFLEQALAAGARAVVVERDQDLFDRQVRVADGRQALGRIAAGQAARFPIPRVAVTGNAGKTTVKEMTAVLLGEGTLATRGNLNNDIGVPLTLLRLGPEHRRAVIELGANAPGEIAWTVSLVKPQVALITNVTGAHLEGFGSMDGIARAKAEIFTGCAEGATAIVNNDDHYADFFAERATEQGLRVRRVGVRNPTGCDLHAESVRLDEQGADFLLQPLGLNVRLPLVGAHQVGNALLALAAVQALGEDLAKVVPRLEQLKPVPGRMNVLTVEGGTLVDDTYNANPGSVRAAIAWLAQRPAPRALVLGPIGELGPDTEKLIGELGEDARLAGLDTLITVPGAESAARGFGDGARPVDNHDQAAREAKAILAAGGTVLVKGSRFARMEQVVQRLTNTEGGQH</sequence>
<dbReference type="SUPFAM" id="SSF63418">
    <property type="entry name" value="MurE/MurF N-terminal domain"/>
    <property type="match status" value="1"/>
</dbReference>
<proteinExistence type="inferred from homology"/>
<gene>
    <name evidence="10 15" type="primary">murF</name>
    <name evidence="15" type="ORF">LL252_06190</name>
</gene>
<dbReference type="EC" id="6.3.2.10" evidence="10 11"/>
<dbReference type="GO" id="GO:0047480">
    <property type="term" value="F:UDP-N-acetylmuramoyl-tripeptide-D-alanyl-D-alanine ligase activity"/>
    <property type="evidence" value="ECO:0007669"/>
    <property type="project" value="UniProtKB-UniRule"/>
</dbReference>
<evidence type="ECO:0000259" key="14">
    <source>
        <dbReference type="Pfam" id="PF08245"/>
    </source>
</evidence>
<comment type="caution">
    <text evidence="15">The sequence shown here is derived from an EMBL/GenBank/DDBJ whole genome shotgun (WGS) entry which is preliminary data.</text>
</comment>
<keyword evidence="9 10" id="KW-0961">Cell wall biogenesis/degradation</keyword>
<dbReference type="InterPro" id="IPR004101">
    <property type="entry name" value="Mur_ligase_C"/>
</dbReference>
<evidence type="ECO:0000256" key="2">
    <source>
        <dbReference type="ARBA" id="ARBA00022598"/>
    </source>
</evidence>